<comment type="caution">
    <text evidence="3">The sequence shown here is derived from an EMBL/GenBank/DDBJ whole genome shotgun (WGS) entry which is preliminary data.</text>
</comment>
<dbReference type="Pfam" id="PF20431">
    <property type="entry name" value="E_motif"/>
    <property type="match status" value="1"/>
</dbReference>
<feature type="repeat" description="PPR" evidence="2">
    <location>
        <begin position="277"/>
        <end position="311"/>
    </location>
</feature>
<reference evidence="3 4" key="1">
    <citation type="submission" date="2021-02" db="EMBL/GenBank/DDBJ databases">
        <title>Plant Genome Project.</title>
        <authorList>
            <person name="Zhang R.-G."/>
        </authorList>
    </citation>
    <scope>NUCLEOTIDE SEQUENCE [LARGE SCALE GENOMIC DNA]</scope>
    <source>
        <tissue evidence="3">Leaves</tissue>
    </source>
</reference>
<feature type="repeat" description="PPR" evidence="2">
    <location>
        <begin position="74"/>
        <end position="108"/>
    </location>
</feature>
<dbReference type="InterPro" id="IPR011990">
    <property type="entry name" value="TPR-like_helical_dom_sf"/>
</dbReference>
<dbReference type="InterPro" id="IPR046848">
    <property type="entry name" value="E_motif"/>
</dbReference>
<dbReference type="NCBIfam" id="TIGR00756">
    <property type="entry name" value="PPR"/>
    <property type="match status" value="5"/>
</dbReference>
<organism evidence="3 4">
    <name type="scientific">Xanthoceras sorbifolium</name>
    <dbReference type="NCBI Taxonomy" id="99658"/>
    <lineage>
        <taxon>Eukaryota</taxon>
        <taxon>Viridiplantae</taxon>
        <taxon>Streptophyta</taxon>
        <taxon>Embryophyta</taxon>
        <taxon>Tracheophyta</taxon>
        <taxon>Spermatophyta</taxon>
        <taxon>Magnoliopsida</taxon>
        <taxon>eudicotyledons</taxon>
        <taxon>Gunneridae</taxon>
        <taxon>Pentapetalae</taxon>
        <taxon>rosids</taxon>
        <taxon>malvids</taxon>
        <taxon>Sapindales</taxon>
        <taxon>Sapindaceae</taxon>
        <taxon>Xanthoceroideae</taxon>
        <taxon>Xanthoceras</taxon>
    </lineage>
</organism>
<gene>
    <name evidence="3" type="ORF">JRO89_XS14G0020600</name>
</gene>
<dbReference type="PROSITE" id="PS51375">
    <property type="entry name" value="PPR"/>
    <property type="match status" value="3"/>
</dbReference>
<dbReference type="InterPro" id="IPR046960">
    <property type="entry name" value="PPR_At4g14850-like_plant"/>
</dbReference>
<evidence type="ECO:0008006" key="5">
    <source>
        <dbReference type="Google" id="ProtNLM"/>
    </source>
</evidence>
<accession>A0ABQ8H3D9</accession>
<dbReference type="Pfam" id="PF13041">
    <property type="entry name" value="PPR_2"/>
    <property type="match status" value="2"/>
</dbReference>
<dbReference type="PANTHER" id="PTHR47926:SF463">
    <property type="entry name" value="PENTATRICOPEPTIDE REPEAT-CONTAINING PROTEIN"/>
    <property type="match status" value="1"/>
</dbReference>
<evidence type="ECO:0000256" key="1">
    <source>
        <dbReference type="ARBA" id="ARBA00022737"/>
    </source>
</evidence>
<evidence type="ECO:0000313" key="3">
    <source>
        <dbReference type="EMBL" id="KAH7547821.1"/>
    </source>
</evidence>
<keyword evidence="1" id="KW-0677">Repeat</keyword>
<evidence type="ECO:0000313" key="4">
    <source>
        <dbReference type="Proteomes" id="UP000827721"/>
    </source>
</evidence>
<dbReference type="Gene3D" id="1.25.40.10">
    <property type="entry name" value="Tetratricopeptide repeat domain"/>
    <property type="match status" value="3"/>
</dbReference>
<keyword evidence="4" id="KW-1185">Reference proteome</keyword>
<protein>
    <recommendedName>
        <fullName evidence="5">Pentatricopeptide repeat-containing protein</fullName>
    </recommendedName>
</protein>
<name>A0ABQ8H3D9_9ROSI</name>
<dbReference type="PANTHER" id="PTHR47926">
    <property type="entry name" value="PENTATRICOPEPTIDE REPEAT-CONTAINING PROTEIN"/>
    <property type="match status" value="1"/>
</dbReference>
<evidence type="ECO:0000256" key="2">
    <source>
        <dbReference type="PROSITE-ProRule" id="PRU00708"/>
    </source>
</evidence>
<proteinExistence type="predicted"/>
<dbReference type="EMBL" id="JAFEMO010000014">
    <property type="protein sequence ID" value="KAH7547821.1"/>
    <property type="molecule type" value="Genomic_DNA"/>
</dbReference>
<feature type="repeat" description="PPR" evidence="2">
    <location>
        <begin position="176"/>
        <end position="210"/>
    </location>
</feature>
<dbReference type="Proteomes" id="UP000827721">
    <property type="component" value="Unassembled WGS sequence"/>
</dbReference>
<dbReference type="Pfam" id="PF01535">
    <property type="entry name" value="PPR"/>
    <property type="match status" value="3"/>
</dbReference>
<sequence length="508" mass="57056">MHRNGVVPDKHTFPLLLKAFSKSRNQNPCQFYAHIVKYGFDSDDFVRNSLISAFSNCGYVNLARQLFDDSTHKDFVAWTAMIDGYVKNGCAVDGLRCFMDMRSVSVRIDAVTVLSVLVAAGMVGDVWFGRWVHGFYVVRGRVRFDVYVGSVLIDMYSKFGFCDDARKIFNEMPSRNVVSWTTLIAGYVQCNRFKDALHVFKDMLTGHVKPNQSTLTSVLTACAQVGAFDQGMWIHGYIDRLKLDMNLILGTALIDMYSKCGCIEEALMVFEQLPKKDVYPWTAMINGLAMHGDVLSCLNFFSSMLRSGVQPNEVTFIGVLSACAHGGLVDEGCKLFKSMRDDHKLEPNVDHYGCMVDLLGRAGYLEEARKLIECMPMEPSPGVWGALFAACMIHNAFELGEYIGNHLIKLQPNHSGRYALLANLYSKCKRWDGGAQVRQLMKRKGVDKTPGCSWIQVNGVVSEFISYDTSHSTLTNHIYEMLNYINVELKLIGYDSDTDLLAFDQDVV</sequence>
<dbReference type="InterPro" id="IPR002885">
    <property type="entry name" value="PPR_rpt"/>
</dbReference>